<dbReference type="InterPro" id="IPR047657">
    <property type="entry name" value="PmbA"/>
</dbReference>
<dbReference type="Pfam" id="PF19290">
    <property type="entry name" value="PmbA_TldD_2nd"/>
    <property type="match status" value="1"/>
</dbReference>
<evidence type="ECO:0000259" key="4">
    <source>
        <dbReference type="Pfam" id="PF19290"/>
    </source>
</evidence>
<dbReference type="STRING" id="1503.CLPU_9c00210"/>
<sequence length="449" mass="49684">MEKKKLAEILFEKGKRLGFEDMEVFIKSTTNFDLKIFKKEIDKYSISNQEGLSFRGIYNGKMGYSYTEKVDETSIDILVEEAINNAKVIDSDDEEIIYEGSEEYKEVCTYNKDLENISKEEKIQFALKLEEEALNLDDRVETVNHCSFGETSEYSLIMNTKGLELENKSNMALAYVSVKVKDGDDIKTAGKHIISNDFSKFDAKKLAKEAVNEAISLLSAESIKSGEYQTILRNDVSASILEAFTSIFSAESVQKGLSLLKDKLNEKVSSSLITIIDDPFMEEGISSTGFDGEGVATKYKKLIDKGVLKTFLHSLKTAKKDGVESTGNGFKGYKSSVVISPTNMYIEKGKSSFEDMLKGVKEGILIIDVQGLHSGLNTVSGDFSLSAQGYLIENGEITRPINQITIAGNYFEVLNDVDEVSNDLDFILPSGGYIGSPSLKIKRLSVAGK</sequence>
<dbReference type="Pfam" id="PF19289">
    <property type="entry name" value="PmbA_TldD_3rd"/>
    <property type="match status" value="1"/>
</dbReference>
<dbReference type="AlphaFoldDB" id="A0A0L0W9Z3"/>
<keyword evidence="6" id="KW-1185">Reference proteome</keyword>
<gene>
    <name evidence="5" type="ORF">CLPU_9c00210</name>
</gene>
<evidence type="ECO:0000259" key="3">
    <source>
        <dbReference type="Pfam" id="PF19289"/>
    </source>
</evidence>
<dbReference type="PATRIC" id="fig|1503.3.peg.3301"/>
<dbReference type="EMBL" id="LGSS01000009">
    <property type="protein sequence ID" value="KNF08125.1"/>
    <property type="molecule type" value="Genomic_DNA"/>
</dbReference>
<name>A0A0L0W9Z3_GOTPU</name>
<evidence type="ECO:0000259" key="2">
    <source>
        <dbReference type="Pfam" id="PF01523"/>
    </source>
</evidence>
<dbReference type="PANTHER" id="PTHR43421:SF1">
    <property type="entry name" value="METALLOPROTEASE PMBA"/>
    <property type="match status" value="1"/>
</dbReference>
<dbReference type="InterPro" id="IPR045569">
    <property type="entry name" value="Metalloprtase-TldD/E_C"/>
</dbReference>
<evidence type="ECO:0000313" key="5">
    <source>
        <dbReference type="EMBL" id="KNF08125.1"/>
    </source>
</evidence>
<dbReference type="Proteomes" id="UP000037267">
    <property type="component" value="Unassembled WGS sequence"/>
</dbReference>
<dbReference type="PANTHER" id="PTHR43421">
    <property type="entry name" value="METALLOPROTEASE PMBA"/>
    <property type="match status" value="1"/>
</dbReference>
<dbReference type="RefSeq" id="WP_050355494.1">
    <property type="nucleotide sequence ID" value="NZ_LGSS01000009.1"/>
</dbReference>
<comment type="caution">
    <text evidence="5">The sequence shown here is derived from an EMBL/GenBank/DDBJ whole genome shotgun (WGS) entry which is preliminary data.</text>
</comment>
<dbReference type="Gene3D" id="3.30.2290.10">
    <property type="entry name" value="PmbA/TldD superfamily"/>
    <property type="match status" value="1"/>
</dbReference>
<dbReference type="GO" id="GO:0008237">
    <property type="term" value="F:metallopeptidase activity"/>
    <property type="evidence" value="ECO:0007669"/>
    <property type="project" value="InterPro"/>
</dbReference>
<dbReference type="InterPro" id="IPR036059">
    <property type="entry name" value="TldD/PmbA_sf"/>
</dbReference>
<accession>A0A0L0W9Z3</accession>
<organism evidence="5 6">
    <name type="scientific">Gottschalkia purinilytica</name>
    <name type="common">Clostridium purinilyticum</name>
    <dbReference type="NCBI Taxonomy" id="1503"/>
    <lineage>
        <taxon>Bacteria</taxon>
        <taxon>Bacillati</taxon>
        <taxon>Bacillota</taxon>
        <taxon>Tissierellia</taxon>
        <taxon>Tissierellales</taxon>
        <taxon>Gottschalkiaceae</taxon>
        <taxon>Gottschalkia</taxon>
    </lineage>
</organism>
<dbReference type="GO" id="GO:0006508">
    <property type="term" value="P:proteolysis"/>
    <property type="evidence" value="ECO:0007669"/>
    <property type="project" value="InterPro"/>
</dbReference>
<dbReference type="GO" id="GO:0005829">
    <property type="term" value="C:cytosol"/>
    <property type="evidence" value="ECO:0007669"/>
    <property type="project" value="TreeGrafter"/>
</dbReference>
<dbReference type="InterPro" id="IPR045570">
    <property type="entry name" value="Metalloprtase-TldD/E_cen_dom"/>
</dbReference>
<comment type="similarity">
    <text evidence="1">Belongs to the peptidase U62 family.</text>
</comment>
<dbReference type="SUPFAM" id="SSF111283">
    <property type="entry name" value="Putative modulator of DNA gyrase, PmbA/TldD"/>
    <property type="match status" value="1"/>
</dbReference>
<dbReference type="InterPro" id="IPR035068">
    <property type="entry name" value="TldD/PmbA_N"/>
</dbReference>
<protein>
    <submittedName>
        <fullName evidence="5">TldD/PmbA family protein</fullName>
    </submittedName>
</protein>
<dbReference type="InterPro" id="IPR002510">
    <property type="entry name" value="Metalloprtase-TldD/E_N"/>
</dbReference>
<evidence type="ECO:0000256" key="1">
    <source>
        <dbReference type="ARBA" id="ARBA00005836"/>
    </source>
</evidence>
<feature type="domain" description="Metalloprotease TldD/E N-terminal" evidence="2">
    <location>
        <begin position="23"/>
        <end position="86"/>
    </location>
</feature>
<proteinExistence type="inferred from homology"/>
<dbReference type="OrthoDB" id="9803213at2"/>
<feature type="domain" description="Metalloprotease TldD/E central" evidence="4">
    <location>
        <begin position="113"/>
        <end position="218"/>
    </location>
</feature>
<dbReference type="Pfam" id="PF01523">
    <property type="entry name" value="PmbA_TldD_1st"/>
    <property type="match status" value="1"/>
</dbReference>
<feature type="domain" description="Metalloprotease TldD/E C-terminal" evidence="3">
    <location>
        <begin position="225"/>
        <end position="448"/>
    </location>
</feature>
<evidence type="ECO:0000313" key="6">
    <source>
        <dbReference type="Proteomes" id="UP000037267"/>
    </source>
</evidence>
<reference evidence="6" key="1">
    <citation type="submission" date="2015-07" db="EMBL/GenBank/DDBJ databases">
        <title>Draft genome sequence of the purine-degrading Gottschalkia purinilyticum DSM 1384 (formerly Clostridium purinilyticum).</title>
        <authorList>
            <person name="Poehlein A."/>
            <person name="Schiel-Bengelsdorf B."/>
            <person name="Bengelsdorf F.R."/>
            <person name="Daniel R."/>
            <person name="Duerre P."/>
        </authorList>
    </citation>
    <scope>NUCLEOTIDE SEQUENCE [LARGE SCALE GENOMIC DNA]</scope>
    <source>
        <strain evidence="6">DSM 1384</strain>
    </source>
</reference>